<dbReference type="Gene3D" id="1.10.357.10">
    <property type="entry name" value="Tetracycline Repressor, domain 2"/>
    <property type="match status" value="1"/>
</dbReference>
<evidence type="ECO:0000256" key="2">
    <source>
        <dbReference type="PROSITE-ProRule" id="PRU00335"/>
    </source>
</evidence>
<gene>
    <name evidence="4" type="ORF">SAMN06265219_11196</name>
</gene>
<organism evidence="4 5">
    <name type="scientific">Gracilimonas mengyeensis</name>
    <dbReference type="NCBI Taxonomy" id="1302730"/>
    <lineage>
        <taxon>Bacteria</taxon>
        <taxon>Pseudomonadati</taxon>
        <taxon>Balneolota</taxon>
        <taxon>Balneolia</taxon>
        <taxon>Balneolales</taxon>
        <taxon>Balneolaceae</taxon>
        <taxon>Gracilimonas</taxon>
    </lineage>
</organism>
<feature type="domain" description="HTH tetR-type" evidence="3">
    <location>
        <begin position="5"/>
        <end position="65"/>
    </location>
</feature>
<reference evidence="4 5" key="1">
    <citation type="submission" date="2017-05" db="EMBL/GenBank/DDBJ databases">
        <authorList>
            <person name="Varghese N."/>
            <person name="Submissions S."/>
        </authorList>
    </citation>
    <scope>NUCLEOTIDE SEQUENCE [LARGE SCALE GENOMIC DNA]</scope>
    <source>
        <strain evidence="4 5">DSM 21985</strain>
    </source>
</reference>
<dbReference type="Proteomes" id="UP000317557">
    <property type="component" value="Unassembled WGS sequence"/>
</dbReference>
<dbReference type="GO" id="GO:0003677">
    <property type="term" value="F:DNA binding"/>
    <property type="evidence" value="ECO:0007669"/>
    <property type="project" value="UniProtKB-UniRule"/>
</dbReference>
<keyword evidence="5" id="KW-1185">Reference proteome</keyword>
<sequence>MALEKETEEKIFKAAQTVFQKRGFDGARMQEIADEAEINKSMLHYYYRSKDKLFQEVFQAGVKKVMPQLFGIISSELSLQEKVEKVVNFYHDMFWENQHLPSFVTYEMNQHPERFQEFMSNMNIKIPDVFADQIRKEVEAGRMADIPPRQFLMNIVGMSMMPMVAKKMVQTIFSLDEEGYFEFLEERRKLIPILIFKGVQPS</sequence>
<keyword evidence="1 2" id="KW-0238">DNA-binding</keyword>
<dbReference type="PROSITE" id="PS50977">
    <property type="entry name" value="HTH_TETR_2"/>
    <property type="match status" value="1"/>
</dbReference>
<name>A0A521EC18_9BACT</name>
<dbReference type="RefSeq" id="WP_142455090.1">
    <property type="nucleotide sequence ID" value="NZ_FXTP01000011.1"/>
</dbReference>
<feature type="DNA-binding region" description="H-T-H motif" evidence="2">
    <location>
        <begin position="28"/>
        <end position="47"/>
    </location>
</feature>
<dbReference type="InterPro" id="IPR001647">
    <property type="entry name" value="HTH_TetR"/>
</dbReference>
<dbReference type="InterPro" id="IPR050109">
    <property type="entry name" value="HTH-type_TetR-like_transc_reg"/>
</dbReference>
<dbReference type="PANTHER" id="PTHR30328:SF54">
    <property type="entry name" value="HTH-TYPE TRANSCRIPTIONAL REPRESSOR SCO4008"/>
    <property type="match status" value="1"/>
</dbReference>
<protein>
    <submittedName>
        <fullName evidence="4">Transcriptional regulator, TetR family</fullName>
    </submittedName>
</protein>
<evidence type="ECO:0000259" key="3">
    <source>
        <dbReference type="PROSITE" id="PS50977"/>
    </source>
</evidence>
<dbReference type="EMBL" id="FXTP01000011">
    <property type="protein sequence ID" value="SMO81455.1"/>
    <property type="molecule type" value="Genomic_DNA"/>
</dbReference>
<dbReference type="AlphaFoldDB" id="A0A521EC18"/>
<evidence type="ECO:0000313" key="5">
    <source>
        <dbReference type="Proteomes" id="UP000317557"/>
    </source>
</evidence>
<dbReference type="PANTHER" id="PTHR30328">
    <property type="entry name" value="TRANSCRIPTIONAL REPRESSOR"/>
    <property type="match status" value="1"/>
</dbReference>
<evidence type="ECO:0000256" key="1">
    <source>
        <dbReference type="ARBA" id="ARBA00023125"/>
    </source>
</evidence>
<dbReference type="SUPFAM" id="SSF48498">
    <property type="entry name" value="Tetracyclin repressor-like, C-terminal domain"/>
    <property type="match status" value="1"/>
</dbReference>
<dbReference type="OrthoDB" id="9789566at2"/>
<proteinExistence type="predicted"/>
<dbReference type="PRINTS" id="PR00455">
    <property type="entry name" value="HTHTETR"/>
</dbReference>
<dbReference type="InterPro" id="IPR009057">
    <property type="entry name" value="Homeodomain-like_sf"/>
</dbReference>
<evidence type="ECO:0000313" key="4">
    <source>
        <dbReference type="EMBL" id="SMO81455.1"/>
    </source>
</evidence>
<dbReference type="Pfam" id="PF00440">
    <property type="entry name" value="TetR_N"/>
    <property type="match status" value="1"/>
</dbReference>
<dbReference type="SUPFAM" id="SSF46689">
    <property type="entry name" value="Homeodomain-like"/>
    <property type="match status" value="1"/>
</dbReference>
<dbReference type="InterPro" id="IPR036271">
    <property type="entry name" value="Tet_transcr_reg_TetR-rel_C_sf"/>
</dbReference>
<accession>A0A521EC18</accession>